<protein>
    <submittedName>
        <fullName evidence="3">Uncharacterized protein</fullName>
    </submittedName>
</protein>
<dbReference type="EMBL" id="JAXLQG010000013">
    <property type="protein sequence ID" value="KAK5533400.1"/>
    <property type="molecule type" value="Genomic_DNA"/>
</dbReference>
<keyword evidence="2" id="KW-0812">Transmembrane</keyword>
<keyword evidence="4" id="KW-1185">Reference proteome</keyword>
<evidence type="ECO:0000313" key="3">
    <source>
        <dbReference type="EMBL" id="KAK5533400.1"/>
    </source>
</evidence>
<keyword evidence="2" id="KW-0472">Membrane</keyword>
<feature type="transmembrane region" description="Helical" evidence="2">
    <location>
        <begin position="154"/>
        <end position="175"/>
    </location>
</feature>
<feature type="transmembrane region" description="Helical" evidence="2">
    <location>
        <begin position="112"/>
        <end position="133"/>
    </location>
</feature>
<gene>
    <name evidence="3" type="ORF">LTR25_007266</name>
</gene>
<feature type="region of interest" description="Disordered" evidence="1">
    <location>
        <begin position="247"/>
        <end position="283"/>
    </location>
</feature>
<name>A0AAV9Q0S2_9PEZI</name>
<evidence type="ECO:0000313" key="4">
    <source>
        <dbReference type="Proteomes" id="UP001345827"/>
    </source>
</evidence>
<comment type="caution">
    <text evidence="3">The sequence shown here is derived from an EMBL/GenBank/DDBJ whole genome shotgun (WGS) entry which is preliminary data.</text>
</comment>
<feature type="transmembrane region" description="Helical" evidence="2">
    <location>
        <begin position="216"/>
        <end position="236"/>
    </location>
</feature>
<dbReference type="AlphaFoldDB" id="A0AAV9Q0S2"/>
<feature type="compositionally biased region" description="Basic and acidic residues" evidence="1">
    <location>
        <begin position="268"/>
        <end position="283"/>
    </location>
</feature>
<dbReference type="Proteomes" id="UP001345827">
    <property type="component" value="Unassembled WGS sequence"/>
</dbReference>
<keyword evidence="2" id="KW-1133">Transmembrane helix</keyword>
<sequence>MVHPLLRNWAAGPLVPLLLITLAFVFCIVATTSKGWAHRAMQTSDVPSFAYTEHRSPVYNCVWEDNNNFSSPTDPPMIEDCTNWARCSQRENYNDESDTDLLCAWLDNSFNLLMSANAFWAVAFFLSLVAAAASAPVADRGRHTGGLRRRRHQIVRVVSLPLFVMCLCGVIMLLLSQTLGTVGLLLVQKSQGDFTLTNMTVVQDGITPWLPGAAQVYLFVSWMAGILGIVAIFFTFEMPRIHGENDVQGALSEREQDEEDVEQVEGGTVDRDARLNREREEEK</sequence>
<proteinExistence type="predicted"/>
<evidence type="ECO:0000256" key="2">
    <source>
        <dbReference type="SAM" id="Phobius"/>
    </source>
</evidence>
<reference evidence="3 4" key="1">
    <citation type="submission" date="2023-06" db="EMBL/GenBank/DDBJ databases">
        <title>Black Yeasts Isolated from many extreme environments.</title>
        <authorList>
            <person name="Coleine C."/>
            <person name="Stajich J.E."/>
            <person name="Selbmann L."/>
        </authorList>
    </citation>
    <scope>NUCLEOTIDE SEQUENCE [LARGE SCALE GENOMIC DNA]</scope>
    <source>
        <strain evidence="3 4">CCFEE 5887</strain>
    </source>
</reference>
<evidence type="ECO:0000256" key="1">
    <source>
        <dbReference type="SAM" id="MobiDB-lite"/>
    </source>
</evidence>
<feature type="transmembrane region" description="Helical" evidence="2">
    <location>
        <begin position="12"/>
        <end position="31"/>
    </location>
</feature>
<organism evidence="3 4">
    <name type="scientific">Vermiconidia calcicola</name>
    <dbReference type="NCBI Taxonomy" id="1690605"/>
    <lineage>
        <taxon>Eukaryota</taxon>
        <taxon>Fungi</taxon>
        <taxon>Dikarya</taxon>
        <taxon>Ascomycota</taxon>
        <taxon>Pezizomycotina</taxon>
        <taxon>Dothideomycetes</taxon>
        <taxon>Dothideomycetidae</taxon>
        <taxon>Mycosphaerellales</taxon>
        <taxon>Extremaceae</taxon>
        <taxon>Vermiconidia</taxon>
    </lineage>
</organism>
<accession>A0AAV9Q0S2</accession>